<dbReference type="InterPro" id="IPR004099">
    <property type="entry name" value="Pyr_nucl-diS_OxRdtase_dimer"/>
</dbReference>
<dbReference type="PANTHER" id="PTHR43014:SF2">
    <property type="entry name" value="MERCURIC REDUCTASE"/>
    <property type="match status" value="1"/>
</dbReference>
<dbReference type="Gene3D" id="3.50.50.60">
    <property type="entry name" value="FAD/NAD(P)-binding domain"/>
    <property type="match status" value="2"/>
</dbReference>
<proteinExistence type="inferred from homology"/>
<keyword evidence="4 9" id="KW-0274">FAD</keyword>
<dbReference type="PRINTS" id="PR00368">
    <property type="entry name" value="FADPNR"/>
</dbReference>
<feature type="transmembrane region" description="Helical" evidence="10">
    <location>
        <begin position="241"/>
        <end position="261"/>
    </location>
</feature>
<evidence type="ECO:0000256" key="3">
    <source>
        <dbReference type="ARBA" id="ARBA00022630"/>
    </source>
</evidence>
<dbReference type="InterPro" id="IPR032816">
    <property type="entry name" value="VTT_dom"/>
</dbReference>
<evidence type="ECO:0000256" key="9">
    <source>
        <dbReference type="RuleBase" id="RU003691"/>
    </source>
</evidence>
<dbReference type="PROSITE" id="PS00076">
    <property type="entry name" value="PYRIDINE_REDOX_1"/>
    <property type="match status" value="1"/>
</dbReference>
<dbReference type="InterPro" id="IPR036188">
    <property type="entry name" value="FAD/NAD-bd_sf"/>
</dbReference>
<keyword evidence="3 9" id="KW-0285">Flavoprotein</keyword>
<dbReference type="SUPFAM" id="SSF55424">
    <property type="entry name" value="FAD/NAD-linked reductases, dimerisation (C-terminal) domain"/>
    <property type="match status" value="1"/>
</dbReference>
<keyword evidence="10" id="KW-1133">Transmembrane helix</keyword>
<gene>
    <name evidence="14" type="ORF">ACFFJ3_12665</name>
</gene>
<feature type="domain" description="Pyridine nucleotide-disulphide oxidoreductase dimerisation" evidence="11">
    <location>
        <begin position="581"/>
        <end position="687"/>
    </location>
</feature>
<reference evidence="14 15" key="1">
    <citation type="submission" date="2024-09" db="EMBL/GenBank/DDBJ databases">
        <authorList>
            <person name="Sun Q."/>
            <person name="Mori K."/>
        </authorList>
    </citation>
    <scope>NUCLEOTIDE SEQUENCE [LARGE SCALE GENOMIC DNA]</scope>
    <source>
        <strain evidence="14 15">CCM 8626</strain>
    </source>
</reference>
<evidence type="ECO:0000259" key="12">
    <source>
        <dbReference type="Pfam" id="PF07992"/>
    </source>
</evidence>
<evidence type="ECO:0000256" key="1">
    <source>
        <dbReference type="ARBA" id="ARBA00001974"/>
    </source>
</evidence>
<keyword evidence="7" id="KW-1015">Disulfide bond</keyword>
<keyword evidence="10" id="KW-0812">Transmembrane</keyword>
<feature type="domain" description="VTT" evidence="13">
    <location>
        <begin position="69"/>
        <end position="186"/>
    </location>
</feature>
<evidence type="ECO:0000256" key="5">
    <source>
        <dbReference type="ARBA" id="ARBA00022857"/>
    </source>
</evidence>
<dbReference type="EMBL" id="JBHLXG010000010">
    <property type="protein sequence ID" value="MFC0227347.1"/>
    <property type="molecule type" value="Genomic_DNA"/>
</dbReference>
<dbReference type="SUPFAM" id="SSF51905">
    <property type="entry name" value="FAD/NAD(P)-binding domain"/>
    <property type="match status" value="1"/>
</dbReference>
<evidence type="ECO:0000256" key="7">
    <source>
        <dbReference type="ARBA" id="ARBA00023157"/>
    </source>
</evidence>
<protein>
    <submittedName>
        <fullName evidence="14">FAD-dependent oxidoreductase</fullName>
    </submittedName>
</protein>
<feature type="transmembrane region" description="Helical" evidence="10">
    <location>
        <begin position="166"/>
        <end position="184"/>
    </location>
</feature>
<feature type="transmembrane region" description="Helical" evidence="10">
    <location>
        <begin position="196"/>
        <end position="220"/>
    </location>
</feature>
<keyword evidence="5" id="KW-0521">NADP</keyword>
<comment type="caution">
    <text evidence="14">The sequence shown here is derived from an EMBL/GenBank/DDBJ whole genome shotgun (WGS) entry which is preliminary data.</text>
</comment>
<evidence type="ECO:0000256" key="2">
    <source>
        <dbReference type="ARBA" id="ARBA00007532"/>
    </source>
</evidence>
<evidence type="ECO:0000259" key="11">
    <source>
        <dbReference type="Pfam" id="PF02852"/>
    </source>
</evidence>
<evidence type="ECO:0000256" key="8">
    <source>
        <dbReference type="ARBA" id="ARBA00023284"/>
    </source>
</evidence>
<evidence type="ECO:0000313" key="15">
    <source>
        <dbReference type="Proteomes" id="UP001589792"/>
    </source>
</evidence>
<keyword evidence="8 9" id="KW-0676">Redox-active center</keyword>
<evidence type="ECO:0000256" key="4">
    <source>
        <dbReference type="ARBA" id="ARBA00022827"/>
    </source>
</evidence>
<dbReference type="Gene3D" id="3.30.390.30">
    <property type="match status" value="1"/>
</dbReference>
<dbReference type="Pfam" id="PF02852">
    <property type="entry name" value="Pyr_redox_dim"/>
    <property type="match status" value="1"/>
</dbReference>
<keyword evidence="10" id="KW-0472">Membrane</keyword>
<dbReference type="InterPro" id="IPR023753">
    <property type="entry name" value="FAD/NAD-binding_dom"/>
</dbReference>
<dbReference type="PANTHER" id="PTHR43014">
    <property type="entry name" value="MERCURIC REDUCTASE"/>
    <property type="match status" value="1"/>
</dbReference>
<comment type="cofactor">
    <cofactor evidence="1">
        <name>FAD</name>
        <dbReference type="ChEBI" id="CHEBI:57692"/>
    </cofactor>
</comment>
<dbReference type="InterPro" id="IPR016156">
    <property type="entry name" value="FAD/NAD-linked_Rdtase_dimer_sf"/>
</dbReference>
<feature type="domain" description="FAD/NAD(P)-binding" evidence="12">
    <location>
        <begin position="241"/>
        <end position="558"/>
    </location>
</feature>
<evidence type="ECO:0000256" key="6">
    <source>
        <dbReference type="ARBA" id="ARBA00023002"/>
    </source>
</evidence>
<comment type="similarity">
    <text evidence="2 9">Belongs to the class-I pyridine nucleotide-disulfide oxidoreductase family.</text>
</comment>
<organism evidence="14 15">
    <name type="scientific">Serratia aquatilis</name>
    <dbReference type="NCBI Taxonomy" id="1737515"/>
    <lineage>
        <taxon>Bacteria</taxon>
        <taxon>Pseudomonadati</taxon>
        <taxon>Pseudomonadota</taxon>
        <taxon>Gammaproteobacteria</taxon>
        <taxon>Enterobacterales</taxon>
        <taxon>Yersiniaceae</taxon>
        <taxon>Serratia</taxon>
    </lineage>
</organism>
<dbReference type="Pfam" id="PF09335">
    <property type="entry name" value="VTT_dom"/>
    <property type="match status" value="1"/>
</dbReference>
<dbReference type="Pfam" id="PF07992">
    <property type="entry name" value="Pyr_redox_2"/>
    <property type="match status" value="1"/>
</dbReference>
<evidence type="ECO:0000259" key="13">
    <source>
        <dbReference type="Pfam" id="PF09335"/>
    </source>
</evidence>
<feature type="transmembrane region" description="Helical" evidence="10">
    <location>
        <begin position="90"/>
        <end position="111"/>
    </location>
</feature>
<feature type="transmembrane region" description="Helical" evidence="10">
    <location>
        <begin position="56"/>
        <end position="83"/>
    </location>
</feature>
<feature type="transmembrane region" description="Helical" evidence="10">
    <location>
        <begin position="135"/>
        <end position="154"/>
    </location>
</feature>
<sequence length="718" mass="78504">MAMNKKNTLLLVSILLAVALLTLFPPAEYLNLAVLKSHQARLNGWVAEEPWLAGSAFFLLYVLITALSVPGAVLMTLLAGALFGLMQGAVLVSFASTLGATLAMLISRFLLRDWVQRRFQHRFGAIDKGIAQDGAFYLFALRLVPVFPFFLINLAMGVTRLPARTFWWVSQLGMLPGTLVYVNAGRELAQITSLAGIVTPGLLGAFALLGLLPLISRSALNAFKRRQPLAGWRKPAHFDRNLVVIGAGSGGLVSAYIAAAVKAKVTLIEKGDMGGDCLNTGCVPSKALIRAARLANDLKHAEQLGFRQVSAQVDFAAVMARVQQVIQRIEPHDSVERYSQLGVEVIQGKATVTSPWSVEVNGQHLSTRSMVIATGARPIIPDIPGLEQVDALTTDTIWTLREQPQRLLILGGGPIGCELAQAFQRLGCAVTLVERGTRVLKREDHEASEAVIQALRADGVDVRLLHNTVRFETDAGKHQLICHSQADDTEVSLPFDRVLLALGRLANVSGFGLETLSLAVRENGTLETDEYLATRFPHIFAVGDVTGPYQFTHASAHQAWYAAVNGLFGQIKRFKVDYRLMPWATFTDPEVARVGLNEQEARRQGIAYELTRFELGELDRAITENAAHGYIQVLTEPGRDRILGVTVVGEQAGELITEYVAAMKHGYGLNKILATIHIYPTLSEANKYVAGAWKKAHTPQWLILGLARFHRWRLGSKA</sequence>
<dbReference type="Proteomes" id="UP001589792">
    <property type="component" value="Unassembled WGS sequence"/>
</dbReference>
<dbReference type="InterPro" id="IPR012999">
    <property type="entry name" value="Pyr_OxRdtase_I_AS"/>
</dbReference>
<evidence type="ECO:0000313" key="14">
    <source>
        <dbReference type="EMBL" id="MFC0227347.1"/>
    </source>
</evidence>
<name>A0ABV6EED8_9GAMM</name>
<evidence type="ECO:0000256" key="10">
    <source>
        <dbReference type="SAM" id="Phobius"/>
    </source>
</evidence>
<keyword evidence="6 9" id="KW-0560">Oxidoreductase</keyword>
<dbReference type="PRINTS" id="PR00411">
    <property type="entry name" value="PNDRDTASEI"/>
</dbReference>
<dbReference type="RefSeq" id="WP_380675814.1">
    <property type="nucleotide sequence ID" value="NZ_CP173186.1"/>
</dbReference>
<accession>A0ABV6EED8</accession>
<keyword evidence="15" id="KW-1185">Reference proteome</keyword>